<protein>
    <submittedName>
        <fullName evidence="2">Uncharacterized protein</fullName>
    </submittedName>
</protein>
<keyword evidence="3" id="KW-1185">Reference proteome</keyword>
<dbReference type="AlphaFoldDB" id="A0A7S8HFF2"/>
<name>A0A7S8HFF2_9BACI</name>
<evidence type="ECO:0000313" key="2">
    <source>
        <dbReference type="EMBL" id="QPC46370.1"/>
    </source>
</evidence>
<feature type="compositionally biased region" description="Polar residues" evidence="1">
    <location>
        <begin position="60"/>
        <end position="77"/>
    </location>
</feature>
<evidence type="ECO:0000313" key="3">
    <source>
        <dbReference type="Proteomes" id="UP000593626"/>
    </source>
</evidence>
<feature type="region of interest" description="Disordered" evidence="1">
    <location>
        <begin position="44"/>
        <end position="104"/>
    </location>
</feature>
<dbReference type="RefSeq" id="WP_239673894.1">
    <property type="nucleotide sequence ID" value="NZ_CP049742.1"/>
</dbReference>
<feature type="compositionally biased region" description="Basic and acidic residues" evidence="1">
    <location>
        <begin position="44"/>
        <end position="59"/>
    </location>
</feature>
<dbReference type="Proteomes" id="UP000593626">
    <property type="component" value="Chromosome"/>
</dbReference>
<organism evidence="2 3">
    <name type="scientific">Mangrovibacillus cuniculi</name>
    <dbReference type="NCBI Taxonomy" id="2593652"/>
    <lineage>
        <taxon>Bacteria</taxon>
        <taxon>Bacillati</taxon>
        <taxon>Bacillota</taxon>
        <taxon>Bacilli</taxon>
        <taxon>Bacillales</taxon>
        <taxon>Bacillaceae</taxon>
        <taxon>Mangrovibacillus</taxon>
    </lineage>
</organism>
<dbReference type="KEGG" id="mcui:G8O30_05015"/>
<accession>A0A7S8HFF2</accession>
<reference evidence="2 3" key="1">
    <citation type="submission" date="2019-07" db="EMBL/GenBank/DDBJ databases">
        <title>Genome sequence of 2 isolates from Red Sea Mangroves.</title>
        <authorList>
            <person name="Sefrji F."/>
            <person name="Michoud G."/>
            <person name="Merlino G."/>
            <person name="Daffonchio D."/>
        </authorList>
    </citation>
    <scope>NUCLEOTIDE SEQUENCE [LARGE SCALE GENOMIC DNA]</scope>
    <source>
        <strain evidence="2 3">R1DC41</strain>
    </source>
</reference>
<proteinExistence type="predicted"/>
<evidence type="ECO:0000256" key="1">
    <source>
        <dbReference type="SAM" id="MobiDB-lite"/>
    </source>
</evidence>
<feature type="compositionally biased region" description="Basic and acidic residues" evidence="1">
    <location>
        <begin position="80"/>
        <end position="104"/>
    </location>
</feature>
<sequence>MMTLKAIEMQVALPRTIDAGKLSEQMQQRGQIAQSVIADEAIKKQERERKVVSQKEQVYKSKNSLENNTPQTSNNNGEPKVSEQRRKNSLGEHPYKGKSVDYSG</sequence>
<dbReference type="EMBL" id="CP049742">
    <property type="protein sequence ID" value="QPC46370.1"/>
    <property type="molecule type" value="Genomic_DNA"/>
</dbReference>
<gene>
    <name evidence="2" type="ORF">G8O30_05015</name>
</gene>